<dbReference type="STRING" id="249408.BOO71_0005638"/>
<evidence type="ECO:0000256" key="1">
    <source>
        <dbReference type="ARBA" id="ARBA00022491"/>
    </source>
</evidence>
<dbReference type="InterPro" id="IPR028082">
    <property type="entry name" value="Peripla_BP_I"/>
</dbReference>
<evidence type="ECO:0000256" key="4">
    <source>
        <dbReference type="ARBA" id="ARBA00023163"/>
    </source>
</evidence>
<gene>
    <name evidence="8" type="ORF">BOO71_0005638</name>
</gene>
<dbReference type="AlphaFoldDB" id="A0A1U7P007"/>
<comment type="caution">
    <text evidence="8">The sequence shown here is derived from an EMBL/GenBank/DDBJ whole genome shotgun (WGS) entry which is preliminary data.</text>
</comment>
<accession>A0A1U7P007</accession>
<dbReference type="CDD" id="cd01392">
    <property type="entry name" value="HTH_LacI"/>
    <property type="match status" value="2"/>
</dbReference>
<feature type="domain" description="HTH lacI-type" evidence="7">
    <location>
        <begin position="1"/>
        <end position="55"/>
    </location>
</feature>
<organism evidence="8 9">
    <name type="scientific">Deinococcus marmoris</name>
    <dbReference type="NCBI Taxonomy" id="249408"/>
    <lineage>
        <taxon>Bacteria</taxon>
        <taxon>Thermotogati</taxon>
        <taxon>Deinococcota</taxon>
        <taxon>Deinococci</taxon>
        <taxon>Deinococcales</taxon>
        <taxon>Deinococcaceae</taxon>
        <taxon>Deinococcus</taxon>
    </lineage>
</organism>
<dbReference type="InterPro" id="IPR018060">
    <property type="entry name" value="HTH_AraC"/>
</dbReference>
<dbReference type="PROSITE" id="PS00356">
    <property type="entry name" value="HTH_LACI_1"/>
    <property type="match status" value="1"/>
</dbReference>
<dbReference type="PANTHER" id="PTHR30146">
    <property type="entry name" value="LACI-RELATED TRANSCRIPTIONAL REPRESSOR"/>
    <property type="match status" value="1"/>
</dbReference>
<dbReference type="Gene3D" id="1.10.260.40">
    <property type="entry name" value="lambda repressor-like DNA-binding domains"/>
    <property type="match status" value="2"/>
</dbReference>
<dbReference type="InterPro" id="IPR010982">
    <property type="entry name" value="Lambda_DNA-bd_dom_sf"/>
</dbReference>
<dbReference type="PROSITE" id="PS01124">
    <property type="entry name" value="HTH_ARAC_FAMILY_2"/>
    <property type="match status" value="1"/>
</dbReference>
<dbReference type="EMBL" id="MSTI01000066">
    <property type="protein sequence ID" value="OLV18499.1"/>
    <property type="molecule type" value="Genomic_DNA"/>
</dbReference>
<dbReference type="Pfam" id="PF13377">
    <property type="entry name" value="Peripla_BP_3"/>
    <property type="match status" value="1"/>
</dbReference>
<keyword evidence="4" id="KW-0804">Transcription</keyword>
<keyword evidence="9" id="KW-1185">Reference proteome</keyword>
<dbReference type="CDD" id="cd06267">
    <property type="entry name" value="PBP1_LacI_sugar_binding-like"/>
    <property type="match status" value="1"/>
</dbReference>
<dbReference type="PROSITE" id="PS50932">
    <property type="entry name" value="HTH_LACI_2"/>
    <property type="match status" value="2"/>
</dbReference>
<evidence type="ECO:0000259" key="6">
    <source>
        <dbReference type="PROSITE" id="PS01124"/>
    </source>
</evidence>
<protein>
    <submittedName>
        <fullName evidence="8">Transcriptional regulator of rhamnose utilization, LacI family</fullName>
    </submittedName>
</protein>
<dbReference type="InterPro" id="IPR000843">
    <property type="entry name" value="HTH_LacI"/>
</dbReference>
<keyword evidence="1" id="KW-0678">Repressor</keyword>
<dbReference type="SUPFAM" id="SSF47413">
    <property type="entry name" value="lambda repressor-like DNA-binding domains"/>
    <property type="match status" value="2"/>
</dbReference>
<dbReference type="SUPFAM" id="SSF53822">
    <property type="entry name" value="Periplasmic binding protein-like I"/>
    <property type="match status" value="1"/>
</dbReference>
<dbReference type="GO" id="GO:0003700">
    <property type="term" value="F:DNA-binding transcription factor activity"/>
    <property type="evidence" value="ECO:0007669"/>
    <property type="project" value="InterPro"/>
</dbReference>
<feature type="domain" description="HTH lacI-type" evidence="7">
    <location>
        <begin position="57"/>
        <end position="112"/>
    </location>
</feature>
<dbReference type="Proteomes" id="UP000186607">
    <property type="component" value="Unassembled WGS sequence"/>
</dbReference>
<feature type="domain" description="HTH araC/xylS-type" evidence="6">
    <location>
        <begin position="1"/>
        <end position="91"/>
    </location>
</feature>
<feature type="region of interest" description="Disordered" evidence="5">
    <location>
        <begin position="377"/>
        <end position="405"/>
    </location>
</feature>
<sequence length="405" mass="42866">MTIRDVAGRAGVSAGTVSRALNDGKGVSAAIRARVLWAATELGYDRASLRPSARSRISLTDIAARVGLSVGSVSRALRSAEGVSPETRDRVLHAAVELGYDLGNLHAVQIARLGVLIHRGENALANNLFYSAVLHGAETACRAHGLAMAYSTVGPGDDLGALVAQQQLDALLCVGYFEDELLDALRATGKPLVLVDHSAPGLPSVNSDNFGGAYAATAHLLGLGRTRVAFMGGQREHFSIRERRRGYLQALADAGMDQDPVLDATRQPPELESGAHTAMHALLALPQPPDAVFAFNDASAMGVLRACQAAGLKVPDDIAVVGYDDVFPTDHARPPLSSLRVDREALGACGVELLLDLQNRPAEQMVVPTHLIVRESSAGTDTARRAADPVLEPQVSQRRRRVKAD</sequence>
<evidence type="ECO:0000256" key="3">
    <source>
        <dbReference type="ARBA" id="ARBA00023125"/>
    </source>
</evidence>
<dbReference type="SMART" id="SM00354">
    <property type="entry name" value="HTH_LACI"/>
    <property type="match status" value="2"/>
</dbReference>
<evidence type="ECO:0000313" key="8">
    <source>
        <dbReference type="EMBL" id="OLV18499.1"/>
    </source>
</evidence>
<proteinExistence type="predicted"/>
<evidence type="ECO:0000256" key="5">
    <source>
        <dbReference type="SAM" id="MobiDB-lite"/>
    </source>
</evidence>
<dbReference type="Pfam" id="PF00356">
    <property type="entry name" value="LacI"/>
    <property type="match status" value="2"/>
</dbReference>
<dbReference type="GO" id="GO:0000976">
    <property type="term" value="F:transcription cis-regulatory region binding"/>
    <property type="evidence" value="ECO:0007669"/>
    <property type="project" value="TreeGrafter"/>
</dbReference>
<name>A0A1U7P007_9DEIO</name>
<evidence type="ECO:0000313" key="9">
    <source>
        <dbReference type="Proteomes" id="UP000186607"/>
    </source>
</evidence>
<keyword evidence="3" id="KW-0238">DNA-binding</keyword>
<dbReference type="PANTHER" id="PTHR30146:SF148">
    <property type="entry name" value="HTH-TYPE TRANSCRIPTIONAL REPRESSOR PURR-RELATED"/>
    <property type="match status" value="1"/>
</dbReference>
<evidence type="ECO:0000256" key="2">
    <source>
        <dbReference type="ARBA" id="ARBA00023015"/>
    </source>
</evidence>
<keyword evidence="2" id="KW-0805">Transcription regulation</keyword>
<dbReference type="Gene3D" id="3.40.50.2300">
    <property type="match status" value="2"/>
</dbReference>
<reference evidence="8 9" key="1">
    <citation type="submission" date="2017-01" db="EMBL/GenBank/DDBJ databases">
        <title>Genome Analysis of Deinococcus marmoris KOPRI26562.</title>
        <authorList>
            <person name="Kim J.H."/>
            <person name="Oh H.-M."/>
        </authorList>
    </citation>
    <scope>NUCLEOTIDE SEQUENCE [LARGE SCALE GENOMIC DNA]</scope>
    <source>
        <strain evidence="8 9">KOPRI26562</strain>
    </source>
</reference>
<dbReference type="InterPro" id="IPR046335">
    <property type="entry name" value="LacI/GalR-like_sensor"/>
</dbReference>
<evidence type="ECO:0000259" key="7">
    <source>
        <dbReference type="PROSITE" id="PS50932"/>
    </source>
</evidence>